<name>A0ABT4CT77_9CLOT</name>
<keyword evidence="2" id="KW-1185">Reference proteome</keyword>
<gene>
    <name evidence="1" type="ORF">OXH55_15950</name>
</gene>
<reference evidence="1" key="1">
    <citation type="submission" date="2022-12" db="EMBL/GenBank/DDBJ databases">
        <authorList>
            <person name="Wang J."/>
        </authorList>
    </citation>
    <scope>NUCLEOTIDE SEQUENCE</scope>
    <source>
        <strain evidence="1">HY-42-06</strain>
    </source>
</reference>
<comment type="caution">
    <text evidence="1">The sequence shown here is derived from an EMBL/GenBank/DDBJ whole genome shotgun (WGS) entry which is preliminary data.</text>
</comment>
<dbReference type="EMBL" id="JAPQES010000006">
    <property type="protein sequence ID" value="MCY6372123.1"/>
    <property type="molecule type" value="Genomic_DNA"/>
</dbReference>
<dbReference type="Proteomes" id="UP001079657">
    <property type="component" value="Unassembled WGS sequence"/>
</dbReference>
<organism evidence="1 2">
    <name type="scientific">Clostridium ganghwense</name>
    <dbReference type="NCBI Taxonomy" id="312089"/>
    <lineage>
        <taxon>Bacteria</taxon>
        <taxon>Bacillati</taxon>
        <taxon>Bacillota</taxon>
        <taxon>Clostridia</taxon>
        <taxon>Eubacteriales</taxon>
        <taxon>Clostridiaceae</taxon>
        <taxon>Clostridium</taxon>
    </lineage>
</organism>
<evidence type="ECO:0000313" key="2">
    <source>
        <dbReference type="Proteomes" id="UP001079657"/>
    </source>
</evidence>
<proteinExistence type="predicted"/>
<protein>
    <submittedName>
        <fullName evidence="1">Uncharacterized protein</fullName>
    </submittedName>
</protein>
<sequence length="101" mass="11899">MNTKMSISIPDAIYMYCKKHADKYFNGNIDGYLTYVIAKEKERKEGRIVRVYDGNMLGEIDAKLVKKIREKADKEYWVVDTGIGYNLERWISKSEIEYTNM</sequence>
<dbReference type="RefSeq" id="WP_268051052.1">
    <property type="nucleotide sequence ID" value="NZ_JAPQES010000006.1"/>
</dbReference>
<accession>A0ABT4CT77</accession>
<evidence type="ECO:0000313" key="1">
    <source>
        <dbReference type="EMBL" id="MCY6372123.1"/>
    </source>
</evidence>